<reference evidence="1" key="1">
    <citation type="journal article" date="2021" name="PeerJ">
        <title>Extensive microbial diversity within the chicken gut microbiome revealed by metagenomics and culture.</title>
        <authorList>
            <person name="Gilroy R."/>
            <person name="Ravi A."/>
            <person name="Getino M."/>
            <person name="Pursley I."/>
            <person name="Horton D.L."/>
            <person name="Alikhan N.F."/>
            <person name="Baker D."/>
            <person name="Gharbi K."/>
            <person name="Hall N."/>
            <person name="Watson M."/>
            <person name="Adriaenssens E.M."/>
            <person name="Foster-Nyarko E."/>
            <person name="Jarju S."/>
            <person name="Secka A."/>
            <person name="Antonio M."/>
            <person name="Oren A."/>
            <person name="Chaudhuri R.R."/>
            <person name="La Ragione R."/>
            <person name="Hildebrand F."/>
            <person name="Pallen M.J."/>
        </authorList>
    </citation>
    <scope>NUCLEOTIDE SEQUENCE</scope>
    <source>
        <strain evidence="1">CHK179-7159</strain>
    </source>
</reference>
<comment type="caution">
    <text evidence="1">The sequence shown here is derived from an EMBL/GenBank/DDBJ whole genome shotgun (WGS) entry which is preliminary data.</text>
</comment>
<sequence>MTAIVHMKNGERRTVEVTLTEMGGMSLARLPESAEGFLAAEIPWQEVEAVDLCVDFATAKAGEEGYLVLPRGRSGVGDDCLCYFRPRQDCEVVTEGPEMTMYGMIAEGRSFLAIVTGMTYDYALVAKVENQVYSVFPRFLIHGRKPYEAIEVCFQRLQKDADYNDVAHAYRDWRVKKGEIRPIREREKEQEVLKEAVRSPFIRIRMGWKPVPTPVLEQTPETEPEMKVACTFDDVIALMEECHRQGIEHAEFCLVGWNRKGHDGRWPQIFPVEPALGGEEKLKELIRRAKELGYLIVCHTNSTDAYSIADNWNEEDLVHLEDGRVSQNATSWSGGAMYDLCPAVALKQAEKELPRVAALGFRGLHYVDVISTVPPRSCYSPKHPVTARQCVEYWRRIMRLSRKLFGGFSSEGGYDFAAPDMDFGLYISFGDKGCPLSDRFVPLWYLVYHGYVMGNPYTTTVNPDADDWLKVVEYGGRPAIYFYSQFVTPTKDRGNWMGTLDYACHTPKERKESVERIAATCRAYGELSWLQEEFMERHREIAPGVFEILYSDGSRIEVDYNKKSYRVQKGEK</sequence>
<dbReference type="Proteomes" id="UP000886858">
    <property type="component" value="Unassembled WGS sequence"/>
</dbReference>
<dbReference type="AlphaFoldDB" id="A0A9D2I4D6"/>
<accession>A0A9D2I4D6</accession>
<name>A0A9D2I4D6_9FIRM</name>
<evidence type="ECO:0000313" key="1">
    <source>
        <dbReference type="EMBL" id="HJA91519.1"/>
    </source>
</evidence>
<dbReference type="Gene3D" id="3.20.20.80">
    <property type="entry name" value="Glycosidases"/>
    <property type="match status" value="1"/>
</dbReference>
<proteinExistence type="predicted"/>
<dbReference type="Pfam" id="PF18952">
    <property type="entry name" value="DUF5696"/>
    <property type="match status" value="1"/>
</dbReference>
<dbReference type="InterPro" id="IPR043751">
    <property type="entry name" value="DUF5696"/>
</dbReference>
<organism evidence="1 2">
    <name type="scientific">Candidatus Eisenbergiella merdipullorum</name>
    <dbReference type="NCBI Taxonomy" id="2838553"/>
    <lineage>
        <taxon>Bacteria</taxon>
        <taxon>Bacillati</taxon>
        <taxon>Bacillota</taxon>
        <taxon>Clostridia</taxon>
        <taxon>Lachnospirales</taxon>
        <taxon>Lachnospiraceae</taxon>
        <taxon>Eisenbergiella</taxon>
    </lineage>
</organism>
<dbReference type="InterPro" id="IPR032466">
    <property type="entry name" value="Metal_Hydrolase"/>
</dbReference>
<gene>
    <name evidence="1" type="ORF">H9717_00085</name>
</gene>
<protein>
    <submittedName>
        <fullName evidence="1">Uncharacterized protein</fullName>
    </submittedName>
</protein>
<dbReference type="SUPFAM" id="SSF51556">
    <property type="entry name" value="Metallo-dependent hydrolases"/>
    <property type="match status" value="1"/>
</dbReference>
<reference evidence="1" key="2">
    <citation type="submission" date="2021-04" db="EMBL/GenBank/DDBJ databases">
        <authorList>
            <person name="Gilroy R."/>
        </authorList>
    </citation>
    <scope>NUCLEOTIDE SEQUENCE</scope>
    <source>
        <strain evidence="1">CHK179-7159</strain>
    </source>
</reference>
<dbReference type="EMBL" id="DWYY01000002">
    <property type="protein sequence ID" value="HJA91519.1"/>
    <property type="molecule type" value="Genomic_DNA"/>
</dbReference>
<evidence type="ECO:0000313" key="2">
    <source>
        <dbReference type="Proteomes" id="UP000886858"/>
    </source>
</evidence>